<proteinExistence type="inferred from homology"/>
<evidence type="ECO:0000256" key="1">
    <source>
        <dbReference type="ARBA" id="ARBA00003618"/>
    </source>
</evidence>
<reference evidence="12 13" key="1">
    <citation type="journal article" date="2012" name="Environ. Microbiol.">
        <title>The genome sequence of Desulfatibacillum alkenivorans AK-01: a blueprint for anaerobic alkane oxidation.</title>
        <authorList>
            <person name="Callaghan A.V."/>
            <person name="Morris B.E."/>
            <person name="Pereira I.A."/>
            <person name="McInerney M.J."/>
            <person name="Austin R.N."/>
            <person name="Groves J.T."/>
            <person name="Kukor J.J."/>
            <person name="Suflita J.M."/>
            <person name="Young L.Y."/>
            <person name="Zylstra G.J."/>
            <person name="Wawrik B."/>
        </authorList>
    </citation>
    <scope>NUCLEOTIDE SEQUENCE [LARGE SCALE GENOMIC DNA]</scope>
    <source>
        <strain evidence="12 13">AK-01</strain>
    </source>
</reference>
<evidence type="ECO:0000256" key="9">
    <source>
        <dbReference type="PIRNR" id="PIRNR003128"/>
    </source>
</evidence>
<comment type="function">
    <text evidence="1 9">May be involved in recombinational repair of damaged DNA.</text>
</comment>
<dbReference type="AlphaFoldDB" id="B8FLQ2"/>
<accession>B8FLQ2</accession>
<gene>
    <name evidence="12" type="ordered locus">Dalk_3718</name>
</gene>
<evidence type="ECO:0000256" key="7">
    <source>
        <dbReference type="ARBA" id="ARBA00023204"/>
    </source>
</evidence>
<dbReference type="eggNOG" id="COG0497">
    <property type="taxonomic scope" value="Bacteria"/>
</dbReference>
<dbReference type="PANTHER" id="PTHR11059">
    <property type="entry name" value="DNA REPAIR PROTEIN RECN"/>
    <property type="match status" value="1"/>
</dbReference>
<dbReference type="NCBIfam" id="TIGR00634">
    <property type="entry name" value="recN"/>
    <property type="match status" value="1"/>
</dbReference>
<feature type="coiled-coil region" evidence="10">
    <location>
        <begin position="290"/>
        <end position="338"/>
    </location>
</feature>
<evidence type="ECO:0000259" key="11">
    <source>
        <dbReference type="Pfam" id="PF02463"/>
    </source>
</evidence>
<dbReference type="Gene3D" id="3.40.50.300">
    <property type="entry name" value="P-loop containing nucleotide triphosphate hydrolases"/>
    <property type="match status" value="2"/>
</dbReference>
<dbReference type="RefSeq" id="WP_015948460.1">
    <property type="nucleotide sequence ID" value="NC_011768.1"/>
</dbReference>
<dbReference type="HOGENOM" id="CLU_018297_3_1_7"/>
<dbReference type="Proteomes" id="UP000000739">
    <property type="component" value="Chromosome"/>
</dbReference>
<keyword evidence="13" id="KW-1185">Reference proteome</keyword>
<name>B8FLQ2_DESAL</name>
<keyword evidence="4" id="KW-0547">Nucleotide-binding</keyword>
<dbReference type="KEGG" id="dal:Dalk_3718"/>
<feature type="coiled-coil region" evidence="10">
    <location>
        <begin position="156"/>
        <end position="223"/>
    </location>
</feature>
<dbReference type="GO" id="GO:0005524">
    <property type="term" value="F:ATP binding"/>
    <property type="evidence" value="ECO:0007669"/>
    <property type="project" value="UniProtKB-KW"/>
</dbReference>
<comment type="similarity">
    <text evidence="2 9">Belongs to the RecN family.</text>
</comment>
<keyword evidence="7 9" id="KW-0234">DNA repair</keyword>
<dbReference type="FunFam" id="3.40.50.300:FF:000319">
    <property type="entry name" value="DNA repair protein RecN"/>
    <property type="match status" value="1"/>
</dbReference>
<dbReference type="SUPFAM" id="SSF52540">
    <property type="entry name" value="P-loop containing nucleoside triphosphate hydrolases"/>
    <property type="match status" value="1"/>
</dbReference>
<dbReference type="FunFam" id="3.40.50.300:FF:000356">
    <property type="entry name" value="DNA repair protein RecN"/>
    <property type="match status" value="1"/>
</dbReference>
<evidence type="ECO:0000256" key="3">
    <source>
        <dbReference type="ARBA" id="ARBA00021315"/>
    </source>
</evidence>
<evidence type="ECO:0000256" key="4">
    <source>
        <dbReference type="ARBA" id="ARBA00022741"/>
    </source>
</evidence>
<dbReference type="GO" id="GO:0006310">
    <property type="term" value="P:DNA recombination"/>
    <property type="evidence" value="ECO:0007669"/>
    <property type="project" value="InterPro"/>
</dbReference>
<feature type="domain" description="RecF/RecN/SMC N-terminal" evidence="11">
    <location>
        <begin position="2"/>
        <end position="520"/>
    </location>
</feature>
<evidence type="ECO:0000313" key="13">
    <source>
        <dbReference type="Proteomes" id="UP000000739"/>
    </source>
</evidence>
<dbReference type="InterPro" id="IPR027417">
    <property type="entry name" value="P-loop_NTPase"/>
</dbReference>
<dbReference type="Pfam" id="PF02463">
    <property type="entry name" value="SMC_N"/>
    <property type="match status" value="1"/>
</dbReference>
<evidence type="ECO:0000256" key="10">
    <source>
        <dbReference type="SAM" id="Coils"/>
    </source>
</evidence>
<dbReference type="GO" id="GO:0009432">
    <property type="term" value="P:SOS response"/>
    <property type="evidence" value="ECO:0007669"/>
    <property type="project" value="TreeGrafter"/>
</dbReference>
<dbReference type="GO" id="GO:0006281">
    <property type="term" value="P:DNA repair"/>
    <property type="evidence" value="ECO:0007669"/>
    <property type="project" value="UniProtKB-KW"/>
</dbReference>
<keyword evidence="6" id="KW-0067">ATP-binding</keyword>
<evidence type="ECO:0000256" key="2">
    <source>
        <dbReference type="ARBA" id="ARBA00009441"/>
    </source>
</evidence>
<dbReference type="GO" id="GO:0043590">
    <property type="term" value="C:bacterial nucleoid"/>
    <property type="evidence" value="ECO:0007669"/>
    <property type="project" value="TreeGrafter"/>
</dbReference>
<dbReference type="PIRSF" id="PIRSF003128">
    <property type="entry name" value="RecN"/>
    <property type="match status" value="1"/>
</dbReference>
<dbReference type="InterPro" id="IPR004604">
    <property type="entry name" value="DNA_recomb/repair_RecN"/>
</dbReference>
<dbReference type="EMBL" id="CP001322">
    <property type="protein sequence ID" value="ACL05406.1"/>
    <property type="molecule type" value="Genomic_DNA"/>
</dbReference>
<keyword evidence="10" id="KW-0175">Coiled coil</keyword>
<evidence type="ECO:0000313" key="12">
    <source>
        <dbReference type="EMBL" id="ACL05406.1"/>
    </source>
</evidence>
<evidence type="ECO:0000256" key="8">
    <source>
        <dbReference type="ARBA" id="ARBA00033408"/>
    </source>
</evidence>
<keyword evidence="5 9" id="KW-0227">DNA damage</keyword>
<protein>
    <recommendedName>
        <fullName evidence="3 9">DNA repair protein RecN</fullName>
    </recommendedName>
    <alternativeName>
        <fullName evidence="8 9">Recombination protein N</fullName>
    </alternativeName>
</protein>
<dbReference type="PANTHER" id="PTHR11059:SF0">
    <property type="entry name" value="DNA REPAIR PROTEIN RECN"/>
    <property type="match status" value="1"/>
</dbReference>
<organism evidence="12 13">
    <name type="scientific">Desulfatibacillum aliphaticivorans</name>
    <dbReference type="NCBI Taxonomy" id="218208"/>
    <lineage>
        <taxon>Bacteria</taxon>
        <taxon>Pseudomonadati</taxon>
        <taxon>Thermodesulfobacteriota</taxon>
        <taxon>Desulfobacteria</taxon>
        <taxon>Desulfobacterales</taxon>
        <taxon>Desulfatibacillaceae</taxon>
        <taxon>Desulfatibacillum</taxon>
    </lineage>
</organism>
<sequence length="568" mass="61751">MLAELSIKNFAIIDDLSVRFSDGLTAITGETGAGKSILINAVNLLLGARATPKMVRTGAKEAELEALFYVDSDSSAARFIAEQGDAPEDGLMVRRVISANNRHRVYINGRLSTMTALGEITASLASISGQHAHQGLLKEDVHLLVLDQFAGLVPLREKAEDLFNQTSEAMARLKRLEASKEQDAKERDLLYFQKDEIEKAAIQRNEDEDLEAEKKRLRNAEMLQQTLSGAVEVLYGGEGAVVDQLGMILKGMHQAADADSTLESFTAILEDKMFGLEDLASELRVHLDTIQMDDQRLEEVEDRLDFLSRLKRKYGGSLEAVEAFYRDIEKKLDKLQSASGDVQEARSLVNDLGVRLAKTVKDLSTKRTKASAGFARAVSKELESLGMGKTQFEVDLSFYPAPRNGDGPLCVDGHGVEAAGMDRAEFMIAPNVGEELRPLKDIASGGELSRVVLALKVILAKTDAVKTVIFDEVDAGIGGAVADAVGEKLMALSGSHQVICITHLPQIARFAARHLNITKRVSGGRTQSMLTPLDGPARVDEIARMLAGGNITETSRQHALELLESTVN</sequence>
<evidence type="ECO:0000256" key="5">
    <source>
        <dbReference type="ARBA" id="ARBA00022763"/>
    </source>
</evidence>
<dbReference type="CDD" id="cd03241">
    <property type="entry name" value="ABC_RecN"/>
    <property type="match status" value="2"/>
</dbReference>
<evidence type="ECO:0000256" key="6">
    <source>
        <dbReference type="ARBA" id="ARBA00022840"/>
    </source>
</evidence>
<dbReference type="InterPro" id="IPR003395">
    <property type="entry name" value="RecF/RecN/SMC_N"/>
</dbReference>